<dbReference type="InterPro" id="IPR033116">
    <property type="entry name" value="TRYPSIN_SER"/>
</dbReference>
<keyword evidence="4" id="KW-0732">Signal</keyword>
<dbReference type="PANTHER" id="PTHR24252">
    <property type="entry name" value="ACROSIN-RELATED"/>
    <property type="match status" value="1"/>
</dbReference>
<dbReference type="Gene3D" id="2.40.10.10">
    <property type="entry name" value="Trypsin-like serine proteases"/>
    <property type="match status" value="1"/>
</dbReference>
<dbReference type="FunFam" id="2.40.10.10:FF:000068">
    <property type="entry name" value="transmembrane protease serine 2"/>
    <property type="match status" value="1"/>
</dbReference>
<evidence type="ECO:0000256" key="1">
    <source>
        <dbReference type="ARBA" id="ARBA00023157"/>
    </source>
</evidence>
<name>A0A1R0GU38_9FUNG</name>
<dbReference type="PANTHER" id="PTHR24252:SF7">
    <property type="entry name" value="HYALIN"/>
    <property type="match status" value="1"/>
</dbReference>
<feature type="compositionally biased region" description="Low complexity" evidence="3">
    <location>
        <begin position="308"/>
        <end position="338"/>
    </location>
</feature>
<dbReference type="InterPro" id="IPR001314">
    <property type="entry name" value="Peptidase_S1A"/>
</dbReference>
<dbReference type="PRINTS" id="PR00722">
    <property type="entry name" value="CHYMOTRYPSIN"/>
</dbReference>
<dbReference type="InterPro" id="IPR043504">
    <property type="entry name" value="Peptidase_S1_PA_chymotrypsin"/>
</dbReference>
<feature type="domain" description="Peptidase S1" evidence="5">
    <location>
        <begin position="36"/>
        <end position="282"/>
    </location>
</feature>
<gene>
    <name evidence="6" type="ORF">AYI68_g5492</name>
</gene>
<feature type="signal peptide" evidence="4">
    <location>
        <begin position="1"/>
        <end position="16"/>
    </location>
</feature>
<evidence type="ECO:0000256" key="4">
    <source>
        <dbReference type="SAM" id="SignalP"/>
    </source>
</evidence>
<feature type="region of interest" description="Disordered" evidence="3">
    <location>
        <begin position="299"/>
        <end position="338"/>
    </location>
</feature>
<dbReference type="GO" id="GO:0006508">
    <property type="term" value="P:proteolysis"/>
    <property type="evidence" value="ECO:0007669"/>
    <property type="project" value="UniProtKB-KW"/>
</dbReference>
<dbReference type="CDD" id="cd00190">
    <property type="entry name" value="Tryp_SPc"/>
    <property type="match status" value="1"/>
</dbReference>
<feature type="chain" id="PRO_5013271836" evidence="4">
    <location>
        <begin position="17"/>
        <end position="473"/>
    </location>
</feature>
<keyword evidence="7" id="KW-1185">Reference proteome</keyword>
<organism evidence="6 7">
    <name type="scientific">Smittium mucronatum</name>
    <dbReference type="NCBI Taxonomy" id="133383"/>
    <lineage>
        <taxon>Eukaryota</taxon>
        <taxon>Fungi</taxon>
        <taxon>Fungi incertae sedis</taxon>
        <taxon>Zoopagomycota</taxon>
        <taxon>Kickxellomycotina</taxon>
        <taxon>Harpellomycetes</taxon>
        <taxon>Harpellales</taxon>
        <taxon>Legeriomycetaceae</taxon>
        <taxon>Smittium</taxon>
    </lineage>
</organism>
<keyword evidence="6" id="KW-0472">Membrane</keyword>
<evidence type="ECO:0000256" key="3">
    <source>
        <dbReference type="SAM" id="MobiDB-lite"/>
    </source>
</evidence>
<keyword evidence="2 6" id="KW-0645">Protease</keyword>
<dbReference type="EMBL" id="LSSL01003504">
    <property type="protein sequence ID" value="OLY80410.1"/>
    <property type="molecule type" value="Genomic_DNA"/>
</dbReference>
<dbReference type="Proteomes" id="UP000187455">
    <property type="component" value="Unassembled WGS sequence"/>
</dbReference>
<evidence type="ECO:0000313" key="7">
    <source>
        <dbReference type="Proteomes" id="UP000187455"/>
    </source>
</evidence>
<proteinExistence type="predicted"/>
<evidence type="ECO:0000259" key="5">
    <source>
        <dbReference type="PROSITE" id="PS50240"/>
    </source>
</evidence>
<dbReference type="PROSITE" id="PS00135">
    <property type="entry name" value="TRYPSIN_SER"/>
    <property type="match status" value="1"/>
</dbReference>
<reference evidence="6 7" key="1">
    <citation type="journal article" date="2016" name="Mol. Biol. Evol.">
        <title>Genome-Wide Survey of Gut Fungi (Harpellales) Reveals the First Horizontally Transferred Ubiquitin Gene from a Mosquito Host.</title>
        <authorList>
            <person name="Wang Y."/>
            <person name="White M.M."/>
            <person name="Kvist S."/>
            <person name="Moncalvo J.M."/>
        </authorList>
    </citation>
    <scope>NUCLEOTIDE SEQUENCE [LARGE SCALE GENOMIC DNA]</scope>
    <source>
        <strain evidence="6 7">ALG-7-W6</strain>
    </source>
</reference>
<dbReference type="Pfam" id="PF00089">
    <property type="entry name" value="Trypsin"/>
    <property type="match status" value="1"/>
</dbReference>
<dbReference type="InterPro" id="IPR018114">
    <property type="entry name" value="TRYPSIN_HIS"/>
</dbReference>
<protein>
    <submittedName>
        <fullName evidence="6">Transmembrane protease serine 11D</fullName>
    </submittedName>
</protein>
<dbReference type="OrthoDB" id="6380398at2759"/>
<keyword evidence="1" id="KW-1015">Disulfide bond</keyword>
<comment type="caution">
    <text evidence="6">The sequence shown here is derived from an EMBL/GenBank/DDBJ whole genome shotgun (WGS) entry which is preliminary data.</text>
</comment>
<sequence>MKIFFSYYLFMHLCLGYQIEPRLSDPNLTFGKSPRIINGVLAKENEFPFAVSLRIVFNGNGFSCGASLISDTWVLTAAHCMYPGDTAITPNDVKVGYGSSNREKQTYVDVKRIINAPGYNKKDANPKNDITLIELTQPINIDNKKTALIKLTPNPLPPKQETTAIGWGAASSSTTAGAEIELRSVNLLVGTDDFCKSISPIYTPNGMLVCTSTDPGGFDTCYGDSGGPLLKKESNGQYSLAGVLSFGDNPSKSDRPVCGDRTGASFFSRPVYFLDFITQNSGLSKEGLLFSLTGNSGTNGQSTNLPQTTSLLSSGPTTSSNESSSQSNSNGLNTSTGNTAFSTSQINTINDNSISNFGAYSTSIGVTSFTSGNIIYIIRSNIAYFNECNVSQSCVTTAPGSMIAVNNYQTATPAIIPQATSSSNFNNPYYNVPPPNPLPNPTQPIPILPMPVGGVPILIPQPPSPEPTVISPQ</sequence>
<dbReference type="STRING" id="133383.A0A1R0GU38"/>
<dbReference type="PROSITE" id="PS00134">
    <property type="entry name" value="TRYPSIN_HIS"/>
    <property type="match status" value="1"/>
</dbReference>
<keyword evidence="6" id="KW-0812">Transmembrane</keyword>
<evidence type="ECO:0000313" key="6">
    <source>
        <dbReference type="EMBL" id="OLY80410.1"/>
    </source>
</evidence>
<dbReference type="AlphaFoldDB" id="A0A1R0GU38"/>
<dbReference type="InterPro" id="IPR009003">
    <property type="entry name" value="Peptidase_S1_PA"/>
</dbReference>
<evidence type="ECO:0000256" key="2">
    <source>
        <dbReference type="RuleBase" id="RU363034"/>
    </source>
</evidence>
<dbReference type="GO" id="GO:0004252">
    <property type="term" value="F:serine-type endopeptidase activity"/>
    <property type="evidence" value="ECO:0007669"/>
    <property type="project" value="InterPro"/>
</dbReference>
<keyword evidence="2" id="KW-0720">Serine protease</keyword>
<dbReference type="SUPFAM" id="SSF50494">
    <property type="entry name" value="Trypsin-like serine proteases"/>
    <property type="match status" value="1"/>
</dbReference>
<dbReference type="PROSITE" id="PS50240">
    <property type="entry name" value="TRYPSIN_DOM"/>
    <property type="match status" value="1"/>
</dbReference>
<dbReference type="InterPro" id="IPR001254">
    <property type="entry name" value="Trypsin_dom"/>
</dbReference>
<accession>A0A1R0GU38</accession>
<dbReference type="SMART" id="SM00020">
    <property type="entry name" value="Tryp_SPc"/>
    <property type="match status" value="1"/>
</dbReference>
<keyword evidence="2" id="KW-0378">Hydrolase</keyword>